<keyword evidence="4" id="KW-1134">Transmembrane beta strand</keyword>
<protein>
    <submittedName>
        <fullName evidence="9">TolC family protein</fullName>
    </submittedName>
</protein>
<keyword evidence="8" id="KW-0732">Signal</keyword>
<evidence type="ECO:0000256" key="4">
    <source>
        <dbReference type="ARBA" id="ARBA00022452"/>
    </source>
</evidence>
<dbReference type="GO" id="GO:1990281">
    <property type="term" value="C:efflux pump complex"/>
    <property type="evidence" value="ECO:0007669"/>
    <property type="project" value="TreeGrafter"/>
</dbReference>
<dbReference type="PANTHER" id="PTHR30026:SF20">
    <property type="entry name" value="OUTER MEMBRANE PROTEIN TOLC"/>
    <property type="match status" value="1"/>
</dbReference>
<evidence type="ECO:0000256" key="6">
    <source>
        <dbReference type="ARBA" id="ARBA00023136"/>
    </source>
</evidence>
<dbReference type="GO" id="GO:0009279">
    <property type="term" value="C:cell outer membrane"/>
    <property type="evidence" value="ECO:0007669"/>
    <property type="project" value="UniProtKB-SubCell"/>
</dbReference>
<keyword evidence="10" id="KW-1185">Reference proteome</keyword>
<dbReference type="PANTHER" id="PTHR30026">
    <property type="entry name" value="OUTER MEMBRANE PROTEIN TOLC"/>
    <property type="match status" value="1"/>
</dbReference>
<keyword evidence="5" id="KW-0812">Transmembrane</keyword>
<evidence type="ECO:0000256" key="1">
    <source>
        <dbReference type="ARBA" id="ARBA00004442"/>
    </source>
</evidence>
<gene>
    <name evidence="9" type="ORF">GD597_11215</name>
</gene>
<evidence type="ECO:0000313" key="9">
    <source>
        <dbReference type="EMBL" id="NNV56030.1"/>
    </source>
</evidence>
<name>A0A8J8JU81_9BACT</name>
<feature type="chain" id="PRO_5035198330" evidence="8">
    <location>
        <begin position="23"/>
        <end position="453"/>
    </location>
</feature>
<comment type="subcellular location">
    <subcellularLocation>
        <location evidence="1">Cell outer membrane</location>
    </subcellularLocation>
</comment>
<keyword evidence="7" id="KW-0998">Cell outer membrane</keyword>
<evidence type="ECO:0000256" key="3">
    <source>
        <dbReference type="ARBA" id="ARBA00022448"/>
    </source>
</evidence>
<evidence type="ECO:0000256" key="7">
    <source>
        <dbReference type="ARBA" id="ARBA00023237"/>
    </source>
</evidence>
<evidence type="ECO:0000256" key="8">
    <source>
        <dbReference type="SAM" id="SignalP"/>
    </source>
</evidence>
<accession>A0A8J8JU81</accession>
<organism evidence="9 10">
    <name type="scientific">Limnovirga soli</name>
    <dbReference type="NCBI Taxonomy" id="2656915"/>
    <lineage>
        <taxon>Bacteria</taxon>
        <taxon>Pseudomonadati</taxon>
        <taxon>Bacteroidota</taxon>
        <taxon>Chitinophagia</taxon>
        <taxon>Chitinophagales</taxon>
        <taxon>Chitinophagaceae</taxon>
        <taxon>Limnovirga</taxon>
    </lineage>
</organism>
<dbReference type="EMBL" id="WHPF01000007">
    <property type="protein sequence ID" value="NNV56030.1"/>
    <property type="molecule type" value="Genomic_DNA"/>
</dbReference>
<dbReference type="InterPro" id="IPR051906">
    <property type="entry name" value="TolC-like"/>
</dbReference>
<dbReference type="InterPro" id="IPR003423">
    <property type="entry name" value="OMP_efflux"/>
</dbReference>
<proteinExistence type="inferred from homology"/>
<comment type="similarity">
    <text evidence="2">Belongs to the outer membrane factor (OMF) (TC 1.B.17) family.</text>
</comment>
<sequence length="453" mass="51136">MKIKPFLLPVILLLILAASEKAASQKVLDKYIHTGLDSNLALKQKSFDLAKGRLDLQRAKALFYPQAGINAQYTVATGGRTIDFPIGDLLNPVYSTLNQLTSSTKFPQLANQTIQFLPNDFNDTKIEVTVPVYNPSLKYNQQIKQEMLHGYEAEIQLYKRELVKNIKQAYYQYLQCVKAVEIYTNALGTVQESLRFNEKLVSNNTATKEVVLKAKAQVSQVQTHLTEAKQNQLNAAAYFNFLLNLPLDTPIEKDIEILQQIQESQLVQTTLPSNREELTKLKSAQTVLEKNLRLNQSYKLPVLSAFYNAGFQGFGYKFNDKQFYQLAGVQLNWNLFKGNDNKLKAAQTQLDIDAIKNQYSTAEKQIQLQVTTTYNSYKASLETLNSAADETISTKEVYRLTDLRYKQGQALQIELIDARTQMTNAALQYSLAQLAVLNQAAELERAAATYALP</sequence>
<evidence type="ECO:0000313" key="10">
    <source>
        <dbReference type="Proteomes" id="UP000598971"/>
    </source>
</evidence>
<dbReference type="GO" id="GO:0015562">
    <property type="term" value="F:efflux transmembrane transporter activity"/>
    <property type="evidence" value="ECO:0007669"/>
    <property type="project" value="InterPro"/>
</dbReference>
<dbReference type="Pfam" id="PF02321">
    <property type="entry name" value="OEP"/>
    <property type="match status" value="1"/>
</dbReference>
<dbReference type="Gene3D" id="1.20.1600.10">
    <property type="entry name" value="Outer membrane efflux proteins (OEP)"/>
    <property type="match status" value="1"/>
</dbReference>
<reference evidence="9" key="1">
    <citation type="submission" date="2019-10" db="EMBL/GenBank/DDBJ databases">
        <title>Draft genome sequence of Panacibacter sp. KCS-6.</title>
        <authorList>
            <person name="Yim K.J."/>
        </authorList>
    </citation>
    <scope>NUCLEOTIDE SEQUENCE</scope>
    <source>
        <strain evidence="9">KCS-6</strain>
    </source>
</reference>
<comment type="caution">
    <text evidence="9">The sequence shown here is derived from an EMBL/GenBank/DDBJ whole genome shotgun (WGS) entry which is preliminary data.</text>
</comment>
<dbReference type="SUPFAM" id="SSF56954">
    <property type="entry name" value="Outer membrane efflux proteins (OEP)"/>
    <property type="match status" value="1"/>
</dbReference>
<evidence type="ECO:0000256" key="5">
    <source>
        <dbReference type="ARBA" id="ARBA00022692"/>
    </source>
</evidence>
<dbReference type="Proteomes" id="UP000598971">
    <property type="component" value="Unassembled WGS sequence"/>
</dbReference>
<dbReference type="AlphaFoldDB" id="A0A8J8JU81"/>
<dbReference type="RefSeq" id="WP_171607971.1">
    <property type="nucleotide sequence ID" value="NZ_WHPF01000007.1"/>
</dbReference>
<feature type="signal peptide" evidence="8">
    <location>
        <begin position="1"/>
        <end position="22"/>
    </location>
</feature>
<keyword evidence="3" id="KW-0813">Transport</keyword>
<evidence type="ECO:0000256" key="2">
    <source>
        <dbReference type="ARBA" id="ARBA00007613"/>
    </source>
</evidence>
<dbReference type="GO" id="GO:0015288">
    <property type="term" value="F:porin activity"/>
    <property type="evidence" value="ECO:0007669"/>
    <property type="project" value="TreeGrafter"/>
</dbReference>
<keyword evidence="6" id="KW-0472">Membrane</keyword>